<evidence type="ECO:0000256" key="8">
    <source>
        <dbReference type="ARBA" id="ARBA00032272"/>
    </source>
</evidence>
<feature type="short sequence motif" description="Nudix box" evidence="10">
    <location>
        <begin position="86"/>
        <end position="107"/>
    </location>
</feature>
<dbReference type="Proteomes" id="UP000239772">
    <property type="component" value="Unassembled WGS sequence"/>
</dbReference>
<feature type="binding site" evidence="9">
    <location>
        <position position="85"/>
    </location>
    <ligand>
        <name>Mg(2+)</name>
        <dbReference type="ChEBI" id="CHEBI:18420"/>
        <label>1</label>
    </ligand>
</feature>
<reference evidence="13" key="1">
    <citation type="submission" date="2018-03" db="EMBL/GenBank/DDBJ databases">
        <authorList>
            <person name="Sun L."/>
            <person name="Liu H."/>
            <person name="Chen W."/>
            <person name="Huang K."/>
            <person name="Liu W."/>
            <person name="Gao X."/>
        </authorList>
    </citation>
    <scope>NUCLEOTIDE SEQUENCE [LARGE SCALE GENOMIC DNA]</scope>
    <source>
        <strain evidence="13">SH9</strain>
    </source>
</reference>
<dbReference type="Gene3D" id="3.90.79.10">
    <property type="entry name" value="Nucleoside Triphosphate Pyrophosphohydrolase"/>
    <property type="match status" value="1"/>
</dbReference>
<dbReference type="InterPro" id="IPR015797">
    <property type="entry name" value="NUDIX_hydrolase-like_dom_sf"/>
</dbReference>
<dbReference type="GO" id="GO:0046872">
    <property type="term" value="F:metal ion binding"/>
    <property type="evidence" value="ECO:0007669"/>
    <property type="project" value="UniProtKB-KW"/>
</dbReference>
<evidence type="ECO:0000256" key="5">
    <source>
        <dbReference type="ARBA" id="ARBA00016377"/>
    </source>
</evidence>
<comment type="similarity">
    <text evidence="3">Belongs to the Nudix hydrolase family. NudK subfamily.</text>
</comment>
<dbReference type="GO" id="GO:0016818">
    <property type="term" value="F:hydrolase activity, acting on acid anhydrides, in phosphorus-containing anhydrides"/>
    <property type="evidence" value="ECO:0007669"/>
    <property type="project" value="InterPro"/>
</dbReference>
<evidence type="ECO:0000256" key="2">
    <source>
        <dbReference type="ARBA" id="ARBA00001946"/>
    </source>
</evidence>
<evidence type="ECO:0000256" key="9">
    <source>
        <dbReference type="PIRSR" id="PIRSR604385-2"/>
    </source>
</evidence>
<evidence type="ECO:0000256" key="10">
    <source>
        <dbReference type="PIRSR" id="PIRSR604385-3"/>
    </source>
</evidence>
<sequence length="195" mass="21151">MDDQSQRGAPAVLDSKVVHDGWSTFSIARVRLPNGAVVNREIEDHGRAVCVLPYDPARKVAVLVRQFRPPIFAAAGVTSLDEAPAGLLDEDDPRDCARREAMEECGVRLGELEPVVSAWPMPGVSTELIDFFLAPYGEADRVGDGGGLADEHEDIEVLEVPLAELAARAARGELTDLKTMLLVLALQVRRPELFA</sequence>
<feature type="domain" description="Nudix hydrolase" evidence="11">
    <location>
        <begin position="44"/>
        <end position="182"/>
    </location>
</feature>
<dbReference type="GO" id="GO:0019693">
    <property type="term" value="P:ribose phosphate metabolic process"/>
    <property type="evidence" value="ECO:0007669"/>
    <property type="project" value="TreeGrafter"/>
</dbReference>
<comment type="catalytic activity">
    <reaction evidence="1">
        <text>GDP-alpha-D-mannose + H2O = alpha-D-mannose 1-phosphate + GMP + 2 H(+)</text>
        <dbReference type="Rhea" id="RHEA:27978"/>
        <dbReference type="ChEBI" id="CHEBI:15377"/>
        <dbReference type="ChEBI" id="CHEBI:15378"/>
        <dbReference type="ChEBI" id="CHEBI:57527"/>
        <dbReference type="ChEBI" id="CHEBI:58115"/>
        <dbReference type="ChEBI" id="CHEBI:58409"/>
    </reaction>
</comment>
<dbReference type="InterPro" id="IPR000086">
    <property type="entry name" value="NUDIX_hydrolase_dom"/>
</dbReference>
<keyword evidence="6 12" id="KW-0378">Hydrolase</keyword>
<evidence type="ECO:0000313" key="12">
    <source>
        <dbReference type="EMBL" id="PSC04411.1"/>
    </source>
</evidence>
<feature type="binding site" evidence="9">
    <location>
        <position position="100"/>
    </location>
    <ligand>
        <name>Mg(2+)</name>
        <dbReference type="ChEBI" id="CHEBI:18420"/>
        <label>2</label>
    </ligand>
</feature>
<dbReference type="Pfam" id="PF00293">
    <property type="entry name" value="NUDIX"/>
    <property type="match status" value="1"/>
</dbReference>
<dbReference type="SUPFAM" id="SSF55811">
    <property type="entry name" value="Nudix"/>
    <property type="match status" value="1"/>
</dbReference>
<organism evidence="12 13">
    <name type="scientific">Alsobacter soli</name>
    <dbReference type="NCBI Taxonomy" id="2109933"/>
    <lineage>
        <taxon>Bacteria</taxon>
        <taxon>Pseudomonadati</taxon>
        <taxon>Pseudomonadota</taxon>
        <taxon>Alphaproteobacteria</taxon>
        <taxon>Hyphomicrobiales</taxon>
        <taxon>Alsobacteraceae</taxon>
        <taxon>Alsobacter</taxon>
    </lineage>
</organism>
<feature type="binding site" evidence="9">
    <location>
        <position position="153"/>
    </location>
    <ligand>
        <name>Mg(2+)</name>
        <dbReference type="ChEBI" id="CHEBI:18420"/>
        <label>1</label>
    </ligand>
</feature>
<dbReference type="CDD" id="cd24157">
    <property type="entry name" value="NUDIX_GDPMK"/>
    <property type="match status" value="1"/>
</dbReference>
<comment type="caution">
    <text evidence="12">The sequence shown here is derived from an EMBL/GenBank/DDBJ whole genome shotgun (WGS) entry which is preliminary data.</text>
</comment>
<protein>
    <recommendedName>
        <fullName evidence="5">GDP-mannose pyrophosphatase</fullName>
    </recommendedName>
    <alternativeName>
        <fullName evidence="7">GDP-mannose hydrolase</fullName>
    </alternativeName>
    <alternativeName>
        <fullName evidence="8">GDPMK</fullName>
    </alternativeName>
</protein>
<dbReference type="PANTHER" id="PTHR11839">
    <property type="entry name" value="UDP/ADP-SUGAR PYROPHOSPHATASE"/>
    <property type="match status" value="1"/>
</dbReference>
<dbReference type="PROSITE" id="PS51462">
    <property type="entry name" value="NUDIX"/>
    <property type="match status" value="1"/>
</dbReference>
<evidence type="ECO:0000256" key="3">
    <source>
        <dbReference type="ARBA" id="ARBA00007275"/>
    </source>
</evidence>
<dbReference type="InterPro" id="IPR004385">
    <property type="entry name" value="NDP_pyrophosphatase"/>
</dbReference>
<accession>A0A2T1HRX0</accession>
<proteinExistence type="inferred from homology"/>
<name>A0A2T1HRX0_9HYPH</name>
<keyword evidence="13" id="KW-1185">Reference proteome</keyword>
<evidence type="ECO:0000256" key="7">
    <source>
        <dbReference type="ARBA" id="ARBA00032162"/>
    </source>
</evidence>
<dbReference type="GO" id="GO:0005829">
    <property type="term" value="C:cytosol"/>
    <property type="evidence" value="ECO:0007669"/>
    <property type="project" value="TreeGrafter"/>
</dbReference>
<dbReference type="GO" id="GO:0006753">
    <property type="term" value="P:nucleoside phosphate metabolic process"/>
    <property type="evidence" value="ECO:0007669"/>
    <property type="project" value="TreeGrafter"/>
</dbReference>
<dbReference type="EMBL" id="PVZS01000014">
    <property type="protein sequence ID" value="PSC04411.1"/>
    <property type="molecule type" value="Genomic_DNA"/>
</dbReference>
<dbReference type="NCBIfam" id="TIGR00052">
    <property type="entry name" value="nudix-type nucleoside diphosphatase, YffH/AdpP family"/>
    <property type="match status" value="1"/>
</dbReference>
<comment type="subunit">
    <text evidence="4">Homodimer.</text>
</comment>
<feature type="binding site" evidence="9">
    <location>
        <position position="104"/>
    </location>
    <ligand>
        <name>Mg(2+)</name>
        <dbReference type="ChEBI" id="CHEBI:18420"/>
        <label>2</label>
    </ligand>
</feature>
<keyword evidence="9" id="KW-0479">Metal-binding</keyword>
<gene>
    <name evidence="12" type="ORF">SLNSH_14395</name>
</gene>
<dbReference type="AlphaFoldDB" id="A0A2T1HRX0"/>
<comment type="cofactor">
    <cofactor evidence="2 9">
        <name>Mg(2+)</name>
        <dbReference type="ChEBI" id="CHEBI:18420"/>
    </cofactor>
</comment>
<evidence type="ECO:0000256" key="6">
    <source>
        <dbReference type="ARBA" id="ARBA00022801"/>
    </source>
</evidence>
<evidence type="ECO:0000256" key="4">
    <source>
        <dbReference type="ARBA" id="ARBA00011738"/>
    </source>
</evidence>
<evidence type="ECO:0000256" key="1">
    <source>
        <dbReference type="ARBA" id="ARBA00000847"/>
    </source>
</evidence>
<keyword evidence="9" id="KW-0460">Magnesium</keyword>
<dbReference type="PANTHER" id="PTHR11839:SF18">
    <property type="entry name" value="NUDIX HYDROLASE DOMAIN-CONTAINING PROTEIN"/>
    <property type="match status" value="1"/>
</dbReference>
<dbReference type="OrthoDB" id="5292471at2"/>
<dbReference type="RefSeq" id="WP_106337707.1">
    <property type="nucleotide sequence ID" value="NZ_PVZS01000014.1"/>
</dbReference>
<evidence type="ECO:0000313" key="13">
    <source>
        <dbReference type="Proteomes" id="UP000239772"/>
    </source>
</evidence>
<evidence type="ECO:0000259" key="11">
    <source>
        <dbReference type="PROSITE" id="PS51462"/>
    </source>
</evidence>